<feature type="compositionally biased region" description="Basic residues" evidence="1">
    <location>
        <begin position="8"/>
        <end position="18"/>
    </location>
</feature>
<reference evidence="3" key="1">
    <citation type="journal article" date="2013" name="Nature">
        <title>Draft genome of the wheat A-genome progenitor Triticum urartu.</title>
        <authorList>
            <person name="Ling H.Q."/>
            <person name="Zhao S."/>
            <person name="Liu D."/>
            <person name="Wang J."/>
            <person name="Sun H."/>
            <person name="Zhang C."/>
            <person name="Fan H."/>
            <person name="Li D."/>
            <person name="Dong L."/>
            <person name="Tao Y."/>
            <person name="Gao C."/>
            <person name="Wu H."/>
            <person name="Li Y."/>
            <person name="Cui Y."/>
            <person name="Guo X."/>
            <person name="Zheng S."/>
            <person name="Wang B."/>
            <person name="Yu K."/>
            <person name="Liang Q."/>
            <person name="Yang W."/>
            <person name="Lou X."/>
            <person name="Chen J."/>
            <person name="Feng M."/>
            <person name="Jian J."/>
            <person name="Zhang X."/>
            <person name="Luo G."/>
            <person name="Jiang Y."/>
            <person name="Liu J."/>
            <person name="Wang Z."/>
            <person name="Sha Y."/>
            <person name="Zhang B."/>
            <person name="Wu H."/>
            <person name="Tang D."/>
            <person name="Shen Q."/>
            <person name="Xue P."/>
            <person name="Zou S."/>
            <person name="Wang X."/>
            <person name="Liu X."/>
            <person name="Wang F."/>
            <person name="Yang Y."/>
            <person name="An X."/>
            <person name="Dong Z."/>
            <person name="Zhang K."/>
            <person name="Zhang X."/>
            <person name="Luo M.C."/>
            <person name="Dvorak J."/>
            <person name="Tong Y."/>
            <person name="Wang J."/>
            <person name="Yang H."/>
            <person name="Li Z."/>
            <person name="Wang D."/>
            <person name="Zhang A."/>
            <person name="Wang J."/>
        </authorList>
    </citation>
    <scope>NUCLEOTIDE SEQUENCE</scope>
    <source>
        <strain evidence="3">cv. G1812</strain>
    </source>
</reference>
<protein>
    <submittedName>
        <fullName evidence="2">Uncharacterized protein</fullName>
    </submittedName>
</protein>
<dbReference type="Gramene" id="TuG1812G0500004899.01.T01">
    <property type="protein sequence ID" value="TuG1812G0500004899.01.T01.cds420694"/>
    <property type="gene ID" value="TuG1812G0500004899.01"/>
</dbReference>
<reference evidence="2" key="2">
    <citation type="submission" date="2018-03" db="EMBL/GenBank/DDBJ databases">
        <title>The Triticum urartu genome reveals the dynamic nature of wheat genome evolution.</title>
        <authorList>
            <person name="Ling H."/>
            <person name="Ma B."/>
            <person name="Shi X."/>
            <person name="Liu H."/>
            <person name="Dong L."/>
            <person name="Sun H."/>
            <person name="Cao Y."/>
            <person name="Gao Q."/>
            <person name="Zheng S."/>
            <person name="Li Y."/>
            <person name="Yu Y."/>
            <person name="Du H."/>
            <person name="Qi M."/>
            <person name="Li Y."/>
            <person name="Yu H."/>
            <person name="Cui Y."/>
            <person name="Wang N."/>
            <person name="Chen C."/>
            <person name="Wu H."/>
            <person name="Zhao Y."/>
            <person name="Zhang J."/>
            <person name="Li Y."/>
            <person name="Zhou W."/>
            <person name="Zhang B."/>
            <person name="Hu W."/>
            <person name="Eijk M."/>
            <person name="Tang J."/>
            <person name="Witsenboer H."/>
            <person name="Zhao S."/>
            <person name="Li Z."/>
            <person name="Zhang A."/>
            <person name="Wang D."/>
            <person name="Liang C."/>
        </authorList>
    </citation>
    <scope>NUCLEOTIDE SEQUENCE [LARGE SCALE GENOMIC DNA]</scope>
    <source>
        <strain evidence="2">cv. G1812</strain>
    </source>
</reference>
<feature type="region of interest" description="Disordered" evidence="1">
    <location>
        <begin position="1"/>
        <end position="29"/>
    </location>
</feature>
<dbReference type="Proteomes" id="UP000015106">
    <property type="component" value="Chromosome 5"/>
</dbReference>
<dbReference type="AlphaFoldDB" id="A0A8R7UKR1"/>
<accession>A0A8R7UKR1</accession>
<dbReference type="EnsemblPlants" id="TuG1812G0500004899.01.T01">
    <property type="protein sequence ID" value="TuG1812G0500004899.01.T01.cds420694"/>
    <property type="gene ID" value="TuG1812G0500004899.01"/>
</dbReference>
<evidence type="ECO:0000313" key="3">
    <source>
        <dbReference type="Proteomes" id="UP000015106"/>
    </source>
</evidence>
<evidence type="ECO:0000313" key="2">
    <source>
        <dbReference type="EnsemblPlants" id="TuG1812G0500004899.01.T01.cds420694"/>
    </source>
</evidence>
<proteinExistence type="predicted"/>
<reference evidence="2" key="3">
    <citation type="submission" date="2022-06" db="UniProtKB">
        <authorList>
            <consortium name="EnsemblPlants"/>
        </authorList>
    </citation>
    <scope>IDENTIFICATION</scope>
</reference>
<feature type="region of interest" description="Disordered" evidence="1">
    <location>
        <begin position="117"/>
        <end position="158"/>
    </location>
</feature>
<feature type="compositionally biased region" description="Basic residues" evidence="1">
    <location>
        <begin position="136"/>
        <end position="152"/>
    </location>
</feature>
<organism evidence="2 3">
    <name type="scientific">Triticum urartu</name>
    <name type="common">Red wild einkorn</name>
    <name type="synonym">Crithodium urartu</name>
    <dbReference type="NCBI Taxonomy" id="4572"/>
    <lineage>
        <taxon>Eukaryota</taxon>
        <taxon>Viridiplantae</taxon>
        <taxon>Streptophyta</taxon>
        <taxon>Embryophyta</taxon>
        <taxon>Tracheophyta</taxon>
        <taxon>Spermatophyta</taxon>
        <taxon>Magnoliopsida</taxon>
        <taxon>Liliopsida</taxon>
        <taxon>Poales</taxon>
        <taxon>Poaceae</taxon>
        <taxon>BOP clade</taxon>
        <taxon>Pooideae</taxon>
        <taxon>Triticodae</taxon>
        <taxon>Triticeae</taxon>
        <taxon>Triticinae</taxon>
        <taxon>Triticum</taxon>
    </lineage>
</organism>
<name>A0A8R7UKR1_TRIUA</name>
<sequence>AVGTPSRGRGRCCGRRRPATGSRRGGGRGLGGLGALVAAAAAPDGDVAERAAAGPVASAGLAEVTGLREGVVVEVAELGVGGLAARALEPRLRLRDLGHPRSVRHRPWPHHRAARWTSAGTTTTTTCAAQSNRTTHAVRPRSHQRPGRRHGRPQLVVL</sequence>
<feature type="compositionally biased region" description="Low complexity" evidence="1">
    <location>
        <begin position="117"/>
        <end position="135"/>
    </location>
</feature>
<keyword evidence="3" id="KW-1185">Reference proteome</keyword>
<evidence type="ECO:0000256" key="1">
    <source>
        <dbReference type="SAM" id="MobiDB-lite"/>
    </source>
</evidence>